<gene>
    <name evidence="2" type="ORF">PFISCL1PPCAC_7888</name>
</gene>
<protein>
    <submittedName>
        <fullName evidence="2">Uncharacterized protein</fullName>
    </submittedName>
</protein>
<dbReference type="PANTHER" id="PTHR22991">
    <property type="entry name" value="PROTEIN CBG13490"/>
    <property type="match status" value="1"/>
</dbReference>
<feature type="non-terminal residue" evidence="2">
    <location>
        <position position="100"/>
    </location>
</feature>
<comment type="caution">
    <text evidence="2">The sequence shown here is derived from an EMBL/GenBank/DDBJ whole genome shotgun (WGS) entry which is preliminary data.</text>
</comment>
<evidence type="ECO:0000313" key="3">
    <source>
        <dbReference type="Proteomes" id="UP001432322"/>
    </source>
</evidence>
<sequence length="100" mass="11322">PTRQYVDVYCVIPHVDKSIKVDEECQEFDNDEDDRVCYQILVLEANSCCDHLILSEGPMGGAVIEDLTGDAHNGRKFRTTTQNYMRVSWQPRGGVNVKGM</sequence>
<proteinExistence type="predicted"/>
<dbReference type="Proteomes" id="UP001432322">
    <property type="component" value="Unassembled WGS sequence"/>
</dbReference>
<accession>A0AAV5VAA7</accession>
<keyword evidence="3" id="KW-1185">Reference proteome</keyword>
<dbReference type="AlphaFoldDB" id="A0AAV5VAA7"/>
<organism evidence="2 3">
    <name type="scientific">Pristionchus fissidentatus</name>
    <dbReference type="NCBI Taxonomy" id="1538716"/>
    <lineage>
        <taxon>Eukaryota</taxon>
        <taxon>Metazoa</taxon>
        <taxon>Ecdysozoa</taxon>
        <taxon>Nematoda</taxon>
        <taxon>Chromadorea</taxon>
        <taxon>Rhabditida</taxon>
        <taxon>Rhabditina</taxon>
        <taxon>Diplogasteromorpha</taxon>
        <taxon>Diplogasteroidea</taxon>
        <taxon>Neodiplogasteridae</taxon>
        <taxon>Pristionchus</taxon>
    </lineage>
</organism>
<evidence type="ECO:0000313" key="2">
    <source>
        <dbReference type="EMBL" id="GMT16591.1"/>
    </source>
</evidence>
<keyword evidence="1" id="KW-1015">Disulfide bond</keyword>
<dbReference type="PANTHER" id="PTHR22991:SF40">
    <property type="entry name" value="PROTEIN CBG13490"/>
    <property type="match status" value="1"/>
</dbReference>
<name>A0AAV5VAA7_9BILA</name>
<dbReference type="EMBL" id="BTSY01000002">
    <property type="protein sequence ID" value="GMT16591.1"/>
    <property type="molecule type" value="Genomic_DNA"/>
</dbReference>
<dbReference type="InterPro" id="IPR050976">
    <property type="entry name" value="Snaclec"/>
</dbReference>
<reference evidence="2" key="1">
    <citation type="submission" date="2023-10" db="EMBL/GenBank/DDBJ databases">
        <title>Genome assembly of Pristionchus species.</title>
        <authorList>
            <person name="Yoshida K."/>
            <person name="Sommer R.J."/>
        </authorList>
    </citation>
    <scope>NUCLEOTIDE SEQUENCE</scope>
    <source>
        <strain evidence="2">RS5133</strain>
    </source>
</reference>
<feature type="non-terminal residue" evidence="2">
    <location>
        <position position="1"/>
    </location>
</feature>
<evidence type="ECO:0000256" key="1">
    <source>
        <dbReference type="ARBA" id="ARBA00023157"/>
    </source>
</evidence>